<gene>
    <name evidence="1" type="ORF">MM171B04317_0009</name>
</gene>
<dbReference type="AlphaFoldDB" id="A0A6M3X6G9"/>
<name>A0A6M3X6G9_9ZZZZ</name>
<accession>A0A6M3X6G9</accession>
<sequence length="62" mass="7000">MMSDITCDICGDVIDCTNAIDAGWIAGYYINSVFIDAPLCDTCRKYHVKLNELGRMEYIESE</sequence>
<evidence type="ECO:0000313" key="1">
    <source>
        <dbReference type="EMBL" id="QJH93311.1"/>
    </source>
</evidence>
<dbReference type="EMBL" id="MT143965">
    <property type="protein sequence ID" value="QJH93311.1"/>
    <property type="molecule type" value="Genomic_DNA"/>
</dbReference>
<proteinExistence type="predicted"/>
<organism evidence="1">
    <name type="scientific">viral metagenome</name>
    <dbReference type="NCBI Taxonomy" id="1070528"/>
    <lineage>
        <taxon>unclassified sequences</taxon>
        <taxon>metagenomes</taxon>
        <taxon>organismal metagenomes</taxon>
    </lineage>
</organism>
<reference evidence="1" key="1">
    <citation type="submission" date="2020-03" db="EMBL/GenBank/DDBJ databases">
        <title>The deep terrestrial virosphere.</title>
        <authorList>
            <person name="Holmfeldt K."/>
            <person name="Nilsson E."/>
            <person name="Simone D."/>
            <person name="Lopez-Fernandez M."/>
            <person name="Wu X."/>
            <person name="de Brujin I."/>
            <person name="Lundin D."/>
            <person name="Andersson A."/>
            <person name="Bertilsson S."/>
            <person name="Dopson M."/>
        </authorList>
    </citation>
    <scope>NUCLEOTIDE SEQUENCE</scope>
    <source>
        <strain evidence="1">MM171B04317</strain>
    </source>
</reference>
<protein>
    <submittedName>
        <fullName evidence="1">Uncharacterized protein</fullName>
    </submittedName>
</protein>